<keyword evidence="5 6" id="KW-0472">Membrane</keyword>
<dbReference type="GO" id="GO:0005886">
    <property type="term" value="C:plasma membrane"/>
    <property type="evidence" value="ECO:0007669"/>
    <property type="project" value="UniProtKB-SubCell"/>
</dbReference>
<name>A0A835YRT8_9STRA</name>
<dbReference type="PANTHER" id="PTHR42920">
    <property type="entry name" value="OS03G0707200 PROTEIN-RELATED"/>
    <property type="match status" value="1"/>
</dbReference>
<sequence length="366" mass="38336">MQVDEDPSEDDNRSSTAGWSTLLLNAVTIIWGTQHAVIKVALEEGCSPATVNAVRFAVAAALLTIWTPSASKAASVHTSLPSKGVRTGALIRELDAAGGAAGSQWALAGAELGLWTFLGFALQSVGLLTTTVSRSAFLLYLNVKLVPAFSFVLNGRRSAWSVWAGAAAAVAGTCLLCGDGSPPNIGDAWSLAAAAASAMYILRLEKHASTCNPALLSRAALWTTAFLCAIWVCVEAAYNDDFDPQAVLQALTHTAPQLAYLSIVATACTTWLQAVGQRVIPAERAALIYAMDPVYAAIFAYLFLGETLGPQGVVGAGMISIAAILNQMYAVTGRKGQERRTSVQLPMDDGVSLMTEDATEGSTKHD</sequence>
<keyword evidence="4 6" id="KW-1133">Transmembrane helix</keyword>
<feature type="transmembrane region" description="Helical" evidence="6">
    <location>
        <begin position="258"/>
        <end position="274"/>
    </location>
</feature>
<dbReference type="OrthoDB" id="2017960at2759"/>
<dbReference type="InterPro" id="IPR037185">
    <property type="entry name" value="EmrE-like"/>
</dbReference>
<evidence type="ECO:0000256" key="3">
    <source>
        <dbReference type="ARBA" id="ARBA00022692"/>
    </source>
</evidence>
<evidence type="ECO:0000313" key="9">
    <source>
        <dbReference type="Proteomes" id="UP000664859"/>
    </source>
</evidence>
<evidence type="ECO:0000256" key="4">
    <source>
        <dbReference type="ARBA" id="ARBA00022989"/>
    </source>
</evidence>
<feature type="domain" description="EamA" evidence="7">
    <location>
        <begin position="185"/>
        <end position="325"/>
    </location>
</feature>
<dbReference type="AlphaFoldDB" id="A0A835YRT8"/>
<feature type="transmembrane region" description="Helical" evidence="6">
    <location>
        <begin position="215"/>
        <end position="238"/>
    </location>
</feature>
<comment type="subcellular location">
    <subcellularLocation>
        <location evidence="1">Cell membrane</location>
        <topology evidence="1">Multi-pass membrane protein</topology>
    </subcellularLocation>
</comment>
<dbReference type="InterPro" id="IPR000620">
    <property type="entry name" value="EamA_dom"/>
</dbReference>
<evidence type="ECO:0000256" key="1">
    <source>
        <dbReference type="ARBA" id="ARBA00004651"/>
    </source>
</evidence>
<keyword evidence="3 6" id="KW-0812">Transmembrane</keyword>
<organism evidence="8 9">
    <name type="scientific">Tribonema minus</name>
    <dbReference type="NCBI Taxonomy" id="303371"/>
    <lineage>
        <taxon>Eukaryota</taxon>
        <taxon>Sar</taxon>
        <taxon>Stramenopiles</taxon>
        <taxon>Ochrophyta</taxon>
        <taxon>PX clade</taxon>
        <taxon>Xanthophyceae</taxon>
        <taxon>Tribonematales</taxon>
        <taxon>Tribonemataceae</taxon>
        <taxon>Tribonema</taxon>
    </lineage>
</organism>
<evidence type="ECO:0000259" key="7">
    <source>
        <dbReference type="Pfam" id="PF00892"/>
    </source>
</evidence>
<proteinExistence type="predicted"/>
<dbReference type="Pfam" id="PF00892">
    <property type="entry name" value="EamA"/>
    <property type="match status" value="1"/>
</dbReference>
<comment type="caution">
    <text evidence="8">The sequence shown here is derived from an EMBL/GenBank/DDBJ whole genome shotgun (WGS) entry which is preliminary data.</text>
</comment>
<dbReference type="PANTHER" id="PTHR42920:SF5">
    <property type="entry name" value="EAMA DOMAIN-CONTAINING PROTEIN"/>
    <property type="match status" value="1"/>
</dbReference>
<feature type="transmembrane region" description="Helical" evidence="6">
    <location>
        <begin position="286"/>
        <end position="304"/>
    </location>
</feature>
<evidence type="ECO:0000256" key="2">
    <source>
        <dbReference type="ARBA" id="ARBA00022475"/>
    </source>
</evidence>
<feature type="transmembrane region" description="Helical" evidence="6">
    <location>
        <begin position="310"/>
        <end position="331"/>
    </location>
</feature>
<dbReference type="EMBL" id="JAFCMP010000551">
    <property type="protein sequence ID" value="KAG5175353.1"/>
    <property type="molecule type" value="Genomic_DNA"/>
</dbReference>
<dbReference type="InterPro" id="IPR051258">
    <property type="entry name" value="Diverse_Substrate_Transporter"/>
</dbReference>
<evidence type="ECO:0000256" key="6">
    <source>
        <dbReference type="SAM" id="Phobius"/>
    </source>
</evidence>
<keyword evidence="2" id="KW-1003">Cell membrane</keyword>
<evidence type="ECO:0000256" key="5">
    <source>
        <dbReference type="ARBA" id="ARBA00023136"/>
    </source>
</evidence>
<accession>A0A835YRT8</accession>
<dbReference type="Proteomes" id="UP000664859">
    <property type="component" value="Unassembled WGS sequence"/>
</dbReference>
<evidence type="ECO:0000313" key="8">
    <source>
        <dbReference type="EMBL" id="KAG5175353.1"/>
    </source>
</evidence>
<dbReference type="SUPFAM" id="SSF103481">
    <property type="entry name" value="Multidrug resistance efflux transporter EmrE"/>
    <property type="match status" value="2"/>
</dbReference>
<protein>
    <recommendedName>
        <fullName evidence="7">EamA domain-containing protein</fullName>
    </recommendedName>
</protein>
<reference evidence="8" key="1">
    <citation type="submission" date="2021-02" db="EMBL/GenBank/DDBJ databases">
        <title>First Annotated Genome of the Yellow-green Alga Tribonema minus.</title>
        <authorList>
            <person name="Mahan K.M."/>
        </authorList>
    </citation>
    <scope>NUCLEOTIDE SEQUENCE</scope>
    <source>
        <strain evidence="8">UTEX B ZZ1240</strain>
    </source>
</reference>
<keyword evidence="9" id="KW-1185">Reference proteome</keyword>
<gene>
    <name evidence="8" type="ORF">JKP88DRAFT_203697</name>
</gene>